<evidence type="ECO:0000259" key="1">
    <source>
        <dbReference type="PROSITE" id="PS51707"/>
    </source>
</evidence>
<dbReference type="Gene3D" id="2.40.320.10">
    <property type="entry name" value="Hypothetical Protein Pfu-838710-001"/>
    <property type="match status" value="1"/>
</dbReference>
<dbReference type="AlphaFoldDB" id="A0A2M7TTF4"/>
<dbReference type="InterPro" id="IPR023577">
    <property type="entry name" value="CYTH_domain"/>
</dbReference>
<sequence length="192" mass="22669">MTEIEIRGKIAMADFERLVKLLSSEGRLVDHYHRLSVDLSPGFDKKTRTWKNPSGLDIRVKKSDGKEKITIKIGGFQDRKRKEVEVELVTGRLLEALDLLEALGYPNGMIYYWESWEYSFRGVEIKLSKYTDDYFTFEIESKESLEVEKIAKELNLTPYSEKEYREVINRENQNIHQIYRRGTVEKMLEESF</sequence>
<evidence type="ECO:0000313" key="2">
    <source>
        <dbReference type="EMBL" id="PIZ59618.1"/>
    </source>
</evidence>
<accession>A0A2M7TTF4</accession>
<dbReference type="SUPFAM" id="SSF55154">
    <property type="entry name" value="CYTH-like phosphatases"/>
    <property type="match status" value="1"/>
</dbReference>
<evidence type="ECO:0000313" key="3">
    <source>
        <dbReference type="Proteomes" id="UP000229336"/>
    </source>
</evidence>
<protein>
    <recommendedName>
        <fullName evidence="1">CYTH domain-containing protein</fullName>
    </recommendedName>
</protein>
<name>A0A2M7TTF4_9BACT</name>
<dbReference type="EMBL" id="PFNX01000039">
    <property type="protein sequence ID" value="PIZ59618.1"/>
    <property type="molecule type" value="Genomic_DNA"/>
</dbReference>
<gene>
    <name evidence="2" type="ORF">COY20_01835</name>
</gene>
<dbReference type="Proteomes" id="UP000229336">
    <property type="component" value="Unassembled WGS sequence"/>
</dbReference>
<dbReference type="InterPro" id="IPR033469">
    <property type="entry name" value="CYTH-like_dom_sf"/>
</dbReference>
<organism evidence="2 3">
    <name type="scientific">Candidatus Shapirobacteria bacterium CG_4_10_14_0_2_um_filter_40_12</name>
    <dbReference type="NCBI Taxonomy" id="1974871"/>
    <lineage>
        <taxon>Bacteria</taxon>
        <taxon>Candidatus Shapironibacteriota</taxon>
    </lineage>
</organism>
<comment type="caution">
    <text evidence="2">The sequence shown here is derived from an EMBL/GenBank/DDBJ whole genome shotgun (WGS) entry which is preliminary data.</text>
</comment>
<dbReference type="PROSITE" id="PS51707">
    <property type="entry name" value="CYTH"/>
    <property type="match status" value="1"/>
</dbReference>
<feature type="domain" description="CYTH" evidence="1">
    <location>
        <begin position="1"/>
        <end position="170"/>
    </location>
</feature>
<proteinExistence type="predicted"/>
<reference evidence="3" key="1">
    <citation type="submission" date="2017-09" db="EMBL/GenBank/DDBJ databases">
        <title>Depth-based differentiation of microbial function through sediment-hosted aquifers and enrichment of novel symbionts in the deep terrestrial subsurface.</title>
        <authorList>
            <person name="Probst A.J."/>
            <person name="Ladd B."/>
            <person name="Jarett J.K."/>
            <person name="Geller-Mcgrath D.E."/>
            <person name="Sieber C.M.K."/>
            <person name="Emerson J.B."/>
            <person name="Anantharaman K."/>
            <person name="Thomas B.C."/>
            <person name="Malmstrom R."/>
            <person name="Stieglmeier M."/>
            <person name="Klingl A."/>
            <person name="Woyke T."/>
            <person name="Ryan C.M."/>
            <person name="Banfield J.F."/>
        </authorList>
    </citation>
    <scope>NUCLEOTIDE SEQUENCE [LARGE SCALE GENOMIC DNA]</scope>
</reference>